<organism evidence="1 2">
    <name type="scientific">Dermacentor silvarum</name>
    <name type="common">Tick</name>
    <dbReference type="NCBI Taxonomy" id="543639"/>
    <lineage>
        <taxon>Eukaryota</taxon>
        <taxon>Metazoa</taxon>
        <taxon>Ecdysozoa</taxon>
        <taxon>Arthropoda</taxon>
        <taxon>Chelicerata</taxon>
        <taxon>Arachnida</taxon>
        <taxon>Acari</taxon>
        <taxon>Parasitiformes</taxon>
        <taxon>Ixodida</taxon>
        <taxon>Ixodoidea</taxon>
        <taxon>Ixodidae</taxon>
        <taxon>Rhipicephalinae</taxon>
        <taxon>Dermacentor</taxon>
    </lineage>
</organism>
<protein>
    <submittedName>
        <fullName evidence="1">Uncharacterized protein</fullName>
    </submittedName>
</protein>
<dbReference type="Proteomes" id="UP000821865">
    <property type="component" value="Chromosome 3"/>
</dbReference>
<proteinExistence type="predicted"/>
<gene>
    <name evidence="1" type="ORF">HPB49_004448</name>
</gene>
<name>A0ACB8D2Z2_DERSI</name>
<keyword evidence="2" id="KW-1185">Reference proteome</keyword>
<comment type="caution">
    <text evidence="1">The sequence shown here is derived from an EMBL/GenBank/DDBJ whole genome shotgun (WGS) entry which is preliminary data.</text>
</comment>
<sequence>MAGRRQTLPIRTMSLQYFRTVIKATRTRNFSGTSVAKGGAVCKLADLQWGAKVHRCKYVYLLQVTLQHRIAVIHGEQKESESDMVDGRYSPPTVLVSGRTMEVGLDIMPGRHHGQGRPFVTCRCSYELYYKHSGQALLVNTVL</sequence>
<accession>A0ACB8D2Z2</accession>
<evidence type="ECO:0000313" key="2">
    <source>
        <dbReference type="Proteomes" id="UP000821865"/>
    </source>
</evidence>
<dbReference type="EMBL" id="CM023472">
    <property type="protein sequence ID" value="KAH7958749.1"/>
    <property type="molecule type" value="Genomic_DNA"/>
</dbReference>
<reference evidence="1" key="1">
    <citation type="submission" date="2020-05" db="EMBL/GenBank/DDBJ databases">
        <title>Large-scale comparative analyses of tick genomes elucidate their genetic diversity and vector capacities.</title>
        <authorList>
            <person name="Jia N."/>
            <person name="Wang J."/>
            <person name="Shi W."/>
            <person name="Du L."/>
            <person name="Sun Y."/>
            <person name="Zhan W."/>
            <person name="Jiang J."/>
            <person name="Wang Q."/>
            <person name="Zhang B."/>
            <person name="Ji P."/>
            <person name="Sakyi L.B."/>
            <person name="Cui X."/>
            <person name="Yuan T."/>
            <person name="Jiang B."/>
            <person name="Yang W."/>
            <person name="Lam T.T.-Y."/>
            <person name="Chang Q."/>
            <person name="Ding S."/>
            <person name="Wang X."/>
            <person name="Zhu J."/>
            <person name="Ruan X."/>
            <person name="Zhao L."/>
            <person name="Wei J."/>
            <person name="Que T."/>
            <person name="Du C."/>
            <person name="Cheng J."/>
            <person name="Dai P."/>
            <person name="Han X."/>
            <person name="Huang E."/>
            <person name="Gao Y."/>
            <person name="Liu J."/>
            <person name="Shao H."/>
            <person name="Ye R."/>
            <person name="Li L."/>
            <person name="Wei W."/>
            <person name="Wang X."/>
            <person name="Wang C."/>
            <person name="Yang T."/>
            <person name="Huo Q."/>
            <person name="Li W."/>
            <person name="Guo W."/>
            <person name="Chen H."/>
            <person name="Zhou L."/>
            <person name="Ni X."/>
            <person name="Tian J."/>
            <person name="Zhou Y."/>
            <person name="Sheng Y."/>
            <person name="Liu T."/>
            <person name="Pan Y."/>
            <person name="Xia L."/>
            <person name="Li J."/>
            <person name="Zhao F."/>
            <person name="Cao W."/>
        </authorList>
    </citation>
    <scope>NUCLEOTIDE SEQUENCE</scope>
    <source>
        <strain evidence="1">Dsil-2018</strain>
    </source>
</reference>
<evidence type="ECO:0000313" key="1">
    <source>
        <dbReference type="EMBL" id="KAH7958749.1"/>
    </source>
</evidence>